<dbReference type="InterPro" id="IPR014918">
    <property type="entry name" value="Phage_tail_3"/>
</dbReference>
<accession>A0A1H8ISD5</accession>
<dbReference type="EMBL" id="FOCT01000006">
    <property type="protein sequence ID" value="SEN70906.1"/>
    <property type="molecule type" value="Genomic_DNA"/>
</dbReference>
<dbReference type="AlphaFoldDB" id="A0A1H8ISD5"/>
<dbReference type="Gene3D" id="2.40.30.180">
    <property type="entry name" value="Ubiquitin-activating enzyme E1, FCCH domain"/>
    <property type="match status" value="1"/>
</dbReference>
<reference evidence="1 2" key="1">
    <citation type="submission" date="2016-10" db="EMBL/GenBank/DDBJ databases">
        <authorList>
            <person name="de Groot N.N."/>
        </authorList>
    </citation>
    <scope>NUCLEOTIDE SEQUENCE [LARGE SCALE GENOMIC DNA]</scope>
    <source>
        <strain evidence="1 2">Nl18</strain>
    </source>
</reference>
<dbReference type="InterPro" id="IPR042302">
    <property type="entry name" value="E1_FCCH_sf"/>
</dbReference>
<dbReference type="RefSeq" id="WP_074746305.1">
    <property type="nucleotide sequence ID" value="NZ_FOCT01000006.1"/>
</dbReference>
<proteinExistence type="predicted"/>
<dbReference type="Pfam" id="PF08813">
    <property type="entry name" value="Phage_tail_3"/>
    <property type="match status" value="1"/>
</dbReference>
<dbReference type="Proteomes" id="UP000183898">
    <property type="component" value="Unassembled WGS sequence"/>
</dbReference>
<organism evidence="1 2">
    <name type="scientific">Nitrosospira multiformis</name>
    <dbReference type="NCBI Taxonomy" id="1231"/>
    <lineage>
        <taxon>Bacteria</taxon>
        <taxon>Pseudomonadati</taxon>
        <taxon>Pseudomonadota</taxon>
        <taxon>Betaproteobacteria</taxon>
        <taxon>Nitrosomonadales</taxon>
        <taxon>Nitrosomonadaceae</taxon>
        <taxon>Nitrosospira</taxon>
    </lineage>
</organism>
<gene>
    <name evidence="1" type="ORF">SAMN05216404_106152</name>
</gene>
<sequence>MATIYKNSGLVLSMQSAIAASVDIESATNANPGVFTATGHTLLDGDIILVRASGMIEINERMFVVANKATNTFQLKNAATGTVGIDTTDFGVFASGSFEKITLGTTIPGVQEFSPQGGDIKFLDTTTVSDTRDKQIVAGVTAMSYSLTMQWDPGDTAQAAMQTAFETSEARGFRIRWPNGRYMLFYGSVGFSGMPGGGNQAVTTTQAAIAMNGAPTFGIA</sequence>
<evidence type="ECO:0000313" key="1">
    <source>
        <dbReference type="EMBL" id="SEN70906.1"/>
    </source>
</evidence>
<name>A0A1H8ISD5_9PROT</name>
<evidence type="ECO:0000313" key="2">
    <source>
        <dbReference type="Proteomes" id="UP000183898"/>
    </source>
</evidence>
<dbReference type="Gene3D" id="4.10.410.40">
    <property type="match status" value="1"/>
</dbReference>
<protein>
    <submittedName>
        <fullName evidence="1">Phage tail tube protein, TTP</fullName>
    </submittedName>
</protein>